<dbReference type="Gene3D" id="2.60.120.200">
    <property type="match status" value="1"/>
</dbReference>
<evidence type="ECO:0000256" key="2">
    <source>
        <dbReference type="ARBA" id="ARBA00022734"/>
    </source>
</evidence>
<name>A0A6V7PFN3_ANACO</name>
<dbReference type="PANTHER" id="PTHR32401">
    <property type="entry name" value="CONCANAVALIN A-LIKE LECTIN FAMILY PROTEIN"/>
    <property type="match status" value="1"/>
</dbReference>
<feature type="chain" id="PRO_5027824326" description="Legume lectin domain-containing protein" evidence="3">
    <location>
        <begin position="30"/>
        <end position="362"/>
    </location>
</feature>
<dbReference type="PROSITE" id="PS00307">
    <property type="entry name" value="LECTIN_LEGUME_BETA"/>
    <property type="match status" value="1"/>
</dbReference>
<keyword evidence="3" id="KW-0732">Signal</keyword>
<dbReference type="Pfam" id="PF00139">
    <property type="entry name" value="Lectin_legB"/>
    <property type="match status" value="1"/>
</dbReference>
<gene>
    <name evidence="5" type="ORF">CB5_LOCUS12725</name>
</gene>
<dbReference type="SUPFAM" id="SSF49899">
    <property type="entry name" value="Concanavalin A-like lectins/glucanases"/>
    <property type="match status" value="1"/>
</dbReference>
<comment type="similarity">
    <text evidence="1">Belongs to the leguminous lectin family.</text>
</comment>
<feature type="domain" description="Legume lectin" evidence="4">
    <location>
        <begin position="35"/>
        <end position="162"/>
    </location>
</feature>
<dbReference type="InterPro" id="IPR013320">
    <property type="entry name" value="ConA-like_dom_sf"/>
</dbReference>
<feature type="signal peptide" evidence="3">
    <location>
        <begin position="1"/>
        <end position="29"/>
    </location>
</feature>
<dbReference type="InterPro" id="IPR050258">
    <property type="entry name" value="Leguminous_Lectin"/>
</dbReference>
<evidence type="ECO:0000259" key="4">
    <source>
        <dbReference type="Pfam" id="PF00139"/>
    </source>
</evidence>
<dbReference type="InterPro" id="IPR019825">
    <property type="entry name" value="Lectin_legB_Mn/Ca_BS"/>
</dbReference>
<sequence length="362" mass="40960">MASSKSRTKCSLFLFFDIVFHVCIPHAQHHSPSAFNFSDPEINMSNITLQADAVWNGTVINLTNDTHSSQGRAVYSNPVLLWDNAMGEVASFHTSFSFVIHAKNTSNYGDGLAFFLSPFPSVVPIFGSGGSLGLFNGSTALNSSHNQIVAVEFDTFKNDWDRATITWVLISIPSTLWGPRTCRYYPRRWPLASQLPLATPSSLHQILYWNFNSTLQRNRNLCWFLSSRKKATMGEEEEGNMDDDDDLIDDEFERVQTEDRSKVSLVEWVWDLYGRKSVLEAADERLNGDFIEPEMESLMVVGLWCAHPDYNQRPLIQEAIGVLRFEIPLPALSAKMPELVFAPPIDLSNFQLYLIIIHWSIG</sequence>
<accession>A0A6V7PFN3</accession>
<dbReference type="PANTHER" id="PTHR32401:SF49">
    <property type="entry name" value="OS10G0129200 PROTEIN"/>
    <property type="match status" value="1"/>
</dbReference>
<evidence type="ECO:0000256" key="3">
    <source>
        <dbReference type="SAM" id="SignalP"/>
    </source>
</evidence>
<organism evidence="5">
    <name type="scientific">Ananas comosus var. bracteatus</name>
    <name type="common">red pineapple</name>
    <dbReference type="NCBI Taxonomy" id="296719"/>
    <lineage>
        <taxon>Eukaryota</taxon>
        <taxon>Viridiplantae</taxon>
        <taxon>Streptophyta</taxon>
        <taxon>Embryophyta</taxon>
        <taxon>Tracheophyta</taxon>
        <taxon>Spermatophyta</taxon>
        <taxon>Magnoliopsida</taxon>
        <taxon>Liliopsida</taxon>
        <taxon>Poales</taxon>
        <taxon>Bromeliaceae</taxon>
        <taxon>Bromelioideae</taxon>
        <taxon>Ananas</taxon>
    </lineage>
</organism>
<dbReference type="AlphaFoldDB" id="A0A6V7PFN3"/>
<dbReference type="GO" id="GO:0030246">
    <property type="term" value="F:carbohydrate binding"/>
    <property type="evidence" value="ECO:0007669"/>
    <property type="project" value="UniProtKB-KW"/>
</dbReference>
<protein>
    <recommendedName>
        <fullName evidence="4">Legume lectin domain-containing protein</fullName>
    </recommendedName>
</protein>
<evidence type="ECO:0000313" key="5">
    <source>
        <dbReference type="EMBL" id="CAD1829514.1"/>
    </source>
</evidence>
<dbReference type="Gene3D" id="1.10.510.10">
    <property type="entry name" value="Transferase(Phosphotransferase) domain 1"/>
    <property type="match status" value="1"/>
</dbReference>
<dbReference type="CDD" id="cd06899">
    <property type="entry name" value="lectin_legume_LecRK_Arcelin_ConA"/>
    <property type="match status" value="1"/>
</dbReference>
<dbReference type="EMBL" id="LR862130">
    <property type="protein sequence ID" value="CAD1829514.1"/>
    <property type="molecule type" value="Genomic_DNA"/>
</dbReference>
<dbReference type="InterPro" id="IPR001220">
    <property type="entry name" value="Legume_lectin_dom"/>
</dbReference>
<reference evidence="5" key="1">
    <citation type="submission" date="2020-07" db="EMBL/GenBank/DDBJ databases">
        <authorList>
            <person name="Lin J."/>
        </authorList>
    </citation>
    <scope>NUCLEOTIDE SEQUENCE</scope>
</reference>
<evidence type="ECO:0000256" key="1">
    <source>
        <dbReference type="ARBA" id="ARBA00007606"/>
    </source>
</evidence>
<keyword evidence="2" id="KW-0430">Lectin</keyword>
<proteinExistence type="inferred from homology"/>